<reference evidence="4" key="1">
    <citation type="submission" date="2022-11" db="UniProtKB">
        <authorList>
            <consortium name="WormBaseParasite"/>
        </authorList>
    </citation>
    <scope>IDENTIFICATION</scope>
</reference>
<keyword evidence="3" id="KW-1185">Reference proteome</keyword>
<keyword evidence="2" id="KW-0472">Membrane</keyword>
<proteinExistence type="predicted"/>
<sequence>MSSRKNQDLILKKYQDPVPKKNRDGAHQRMRISETRQSKALRCLLCLTGTLKIGFLWSWLPGKGNLDFYGDGRVEGDFQKKRQKCLFFTQKL</sequence>
<organism evidence="3 4">
    <name type="scientific">Romanomermis culicivorax</name>
    <name type="common">Nematode worm</name>
    <dbReference type="NCBI Taxonomy" id="13658"/>
    <lineage>
        <taxon>Eukaryota</taxon>
        <taxon>Metazoa</taxon>
        <taxon>Ecdysozoa</taxon>
        <taxon>Nematoda</taxon>
        <taxon>Enoplea</taxon>
        <taxon>Dorylaimia</taxon>
        <taxon>Mermithida</taxon>
        <taxon>Mermithoidea</taxon>
        <taxon>Mermithidae</taxon>
        <taxon>Romanomermis</taxon>
    </lineage>
</organism>
<evidence type="ECO:0000256" key="2">
    <source>
        <dbReference type="SAM" id="Phobius"/>
    </source>
</evidence>
<dbReference type="Proteomes" id="UP000887565">
    <property type="component" value="Unplaced"/>
</dbReference>
<feature type="transmembrane region" description="Helical" evidence="2">
    <location>
        <begin position="40"/>
        <end position="60"/>
    </location>
</feature>
<name>A0A915L789_ROMCU</name>
<keyword evidence="2" id="KW-0812">Transmembrane</keyword>
<dbReference type="AlphaFoldDB" id="A0A915L789"/>
<evidence type="ECO:0000256" key="1">
    <source>
        <dbReference type="SAM" id="MobiDB-lite"/>
    </source>
</evidence>
<keyword evidence="2" id="KW-1133">Transmembrane helix</keyword>
<protein>
    <submittedName>
        <fullName evidence="4">Uncharacterized protein</fullName>
    </submittedName>
</protein>
<accession>A0A915L789</accession>
<evidence type="ECO:0000313" key="3">
    <source>
        <dbReference type="Proteomes" id="UP000887565"/>
    </source>
</evidence>
<dbReference type="WBParaSite" id="nRc.2.0.1.t46970-RA">
    <property type="protein sequence ID" value="nRc.2.0.1.t46970-RA"/>
    <property type="gene ID" value="nRc.2.0.1.g46970"/>
</dbReference>
<evidence type="ECO:0000313" key="4">
    <source>
        <dbReference type="WBParaSite" id="nRc.2.0.1.t46970-RA"/>
    </source>
</evidence>
<feature type="region of interest" description="Disordered" evidence="1">
    <location>
        <begin position="1"/>
        <end position="31"/>
    </location>
</feature>